<dbReference type="AlphaFoldDB" id="A0A9P5MQB1"/>
<reference evidence="1" key="1">
    <citation type="submission" date="2019-10" db="EMBL/GenBank/DDBJ databases">
        <authorList>
            <consortium name="DOE Joint Genome Institute"/>
            <person name="Kuo A."/>
            <person name="Miyauchi S."/>
            <person name="Kiss E."/>
            <person name="Drula E."/>
            <person name="Kohler A."/>
            <person name="Sanchez-Garcia M."/>
            <person name="Andreopoulos B."/>
            <person name="Barry K.W."/>
            <person name="Bonito G."/>
            <person name="Buee M."/>
            <person name="Carver A."/>
            <person name="Chen C."/>
            <person name="Cichocki N."/>
            <person name="Clum A."/>
            <person name="Culley D."/>
            <person name="Crous P.W."/>
            <person name="Fauchery L."/>
            <person name="Girlanda M."/>
            <person name="Hayes R."/>
            <person name="Keri Z."/>
            <person name="LaButti K."/>
            <person name="Lipzen A."/>
            <person name="Lombard V."/>
            <person name="Magnuson J."/>
            <person name="Maillard F."/>
            <person name="Morin E."/>
            <person name="Murat C."/>
            <person name="Nolan M."/>
            <person name="Ohm R."/>
            <person name="Pangilinan J."/>
            <person name="Pereira M."/>
            <person name="Perotto S."/>
            <person name="Peter M."/>
            <person name="Riley R."/>
            <person name="Sitrit Y."/>
            <person name="Stielow B."/>
            <person name="Szollosi G."/>
            <person name="Zifcakova L."/>
            <person name="Stursova M."/>
            <person name="Spatafora J.W."/>
            <person name="Tedersoo L."/>
            <person name="Vaario L.-M."/>
            <person name="Yamada A."/>
            <person name="Yan M."/>
            <person name="Wang P."/>
            <person name="Xu J."/>
            <person name="Bruns T."/>
            <person name="Baldrian P."/>
            <person name="Vilgalys R."/>
            <person name="Henrissat B."/>
            <person name="Grigoriev I.V."/>
            <person name="Hibbett D."/>
            <person name="Nagy L.G."/>
            <person name="Martin F.M."/>
        </authorList>
    </citation>
    <scope>NUCLEOTIDE SEQUENCE</scope>
    <source>
        <strain evidence="1">Prilba</strain>
    </source>
</reference>
<proteinExistence type="predicted"/>
<dbReference type="EMBL" id="WHVB01000016">
    <property type="protein sequence ID" value="KAF8475239.1"/>
    <property type="molecule type" value="Genomic_DNA"/>
</dbReference>
<organism evidence="1 2">
    <name type="scientific">Russula ochroleuca</name>
    <dbReference type="NCBI Taxonomy" id="152965"/>
    <lineage>
        <taxon>Eukaryota</taxon>
        <taxon>Fungi</taxon>
        <taxon>Dikarya</taxon>
        <taxon>Basidiomycota</taxon>
        <taxon>Agaricomycotina</taxon>
        <taxon>Agaricomycetes</taxon>
        <taxon>Russulales</taxon>
        <taxon>Russulaceae</taxon>
        <taxon>Russula</taxon>
    </lineage>
</organism>
<comment type="caution">
    <text evidence="1">The sequence shown here is derived from an EMBL/GenBank/DDBJ whole genome shotgun (WGS) entry which is preliminary data.</text>
</comment>
<name>A0A9P5MQB1_9AGAM</name>
<gene>
    <name evidence="1" type="ORF">DFH94DRAFT_760126</name>
</gene>
<sequence>MNQGVLYVSIQKKWRLLALECKFRLSTSQPDIQIKSREICTWKVVLCRHSSLNSRLPFCLSVSPPLVLCQPPPHPSHQTRVEGGFLLSFLPPSNAPSPCTGPRPCAAPRSCIPASASTPPACALRQRPLPLRHAPRLRRRPRSVRCVNAPAPVLPPLRRHRPCALHRRPGPCCCTPSTPCRPPSRHQPPLSPYCISGAPPSPHHVRYTTGMPPLPPTPPPCDVVANAACSLAPNMRGGVFPGPFPSFSL</sequence>
<reference evidence="1" key="2">
    <citation type="journal article" date="2020" name="Nat. Commun.">
        <title>Large-scale genome sequencing of mycorrhizal fungi provides insights into the early evolution of symbiotic traits.</title>
        <authorList>
            <person name="Miyauchi S."/>
            <person name="Kiss E."/>
            <person name="Kuo A."/>
            <person name="Drula E."/>
            <person name="Kohler A."/>
            <person name="Sanchez-Garcia M."/>
            <person name="Morin E."/>
            <person name="Andreopoulos B."/>
            <person name="Barry K.W."/>
            <person name="Bonito G."/>
            <person name="Buee M."/>
            <person name="Carver A."/>
            <person name="Chen C."/>
            <person name="Cichocki N."/>
            <person name="Clum A."/>
            <person name="Culley D."/>
            <person name="Crous P.W."/>
            <person name="Fauchery L."/>
            <person name="Girlanda M."/>
            <person name="Hayes R.D."/>
            <person name="Keri Z."/>
            <person name="LaButti K."/>
            <person name="Lipzen A."/>
            <person name="Lombard V."/>
            <person name="Magnuson J."/>
            <person name="Maillard F."/>
            <person name="Murat C."/>
            <person name="Nolan M."/>
            <person name="Ohm R.A."/>
            <person name="Pangilinan J."/>
            <person name="Pereira M.F."/>
            <person name="Perotto S."/>
            <person name="Peter M."/>
            <person name="Pfister S."/>
            <person name="Riley R."/>
            <person name="Sitrit Y."/>
            <person name="Stielow J.B."/>
            <person name="Szollosi G."/>
            <person name="Zifcakova L."/>
            <person name="Stursova M."/>
            <person name="Spatafora J.W."/>
            <person name="Tedersoo L."/>
            <person name="Vaario L.M."/>
            <person name="Yamada A."/>
            <person name="Yan M."/>
            <person name="Wang P."/>
            <person name="Xu J."/>
            <person name="Bruns T."/>
            <person name="Baldrian P."/>
            <person name="Vilgalys R."/>
            <person name="Dunand C."/>
            <person name="Henrissat B."/>
            <person name="Grigoriev I.V."/>
            <person name="Hibbett D."/>
            <person name="Nagy L.G."/>
            <person name="Martin F.M."/>
        </authorList>
    </citation>
    <scope>NUCLEOTIDE SEQUENCE</scope>
    <source>
        <strain evidence="1">Prilba</strain>
    </source>
</reference>
<evidence type="ECO:0000313" key="1">
    <source>
        <dbReference type="EMBL" id="KAF8475239.1"/>
    </source>
</evidence>
<keyword evidence="2" id="KW-1185">Reference proteome</keyword>
<accession>A0A9P5MQB1</accession>
<dbReference type="Proteomes" id="UP000759537">
    <property type="component" value="Unassembled WGS sequence"/>
</dbReference>
<evidence type="ECO:0000313" key="2">
    <source>
        <dbReference type="Proteomes" id="UP000759537"/>
    </source>
</evidence>
<protein>
    <submittedName>
        <fullName evidence="1">Uncharacterized protein</fullName>
    </submittedName>
</protein>
<feature type="non-terminal residue" evidence="1">
    <location>
        <position position="1"/>
    </location>
</feature>